<evidence type="ECO:0000313" key="2">
    <source>
        <dbReference type="EMBL" id="GGJ91820.1"/>
    </source>
</evidence>
<organism evidence="2 3">
    <name type="scientific">Pilimelia anulata</name>
    <dbReference type="NCBI Taxonomy" id="53371"/>
    <lineage>
        <taxon>Bacteria</taxon>
        <taxon>Bacillati</taxon>
        <taxon>Actinomycetota</taxon>
        <taxon>Actinomycetes</taxon>
        <taxon>Micromonosporales</taxon>
        <taxon>Micromonosporaceae</taxon>
        <taxon>Pilimelia</taxon>
    </lineage>
</organism>
<sequence>MTYQRFLDEAHVYWCGQLAAPHADQVVLAEVGHPDPRVLLRVLTLANAVRRLHPARLVLLAGADGEPPELGPLAAAYAADEIVDIAGRTERRVTALAARAAGGGPPDAAHALTPYVDTGHRRRTRGPLTARRRTAPEYRLAGLRARARAAVYEDVLAVGRPVALVAADTTDDGAGLAVRAARRAHVPVLAVQPRGGLRAYCLFPGHSPPDAPFADALEPLLAEYFAGRVWARRAELAPAAEHTAWRARRGLGRPAGLLPDAVELATAAQRRQVRAHVAARYGLDPARPTVVVGHRPVTEAPTGPAAEVADWYARTAAHARDLPAANWLLLDHPAQDDRTGSVAALAAAHAGADHLRFLPGRALSRNALLALADLGVVLHGRLGPTLAGYGVPVLAAGRGPWTGCGLALPAADVADPGGLLGECVAALRAGRSPLPPDAVARARLWRWLADAGGDVASGLVPPYELWPAEHLLRALTAHLRHVEPDAEPVFAAVERAFTQRLPLLTRVDLPGGPEPARRPAPAAVPHSRADADAPAAPAVAE</sequence>
<dbReference type="EMBL" id="BMQB01000004">
    <property type="protein sequence ID" value="GGJ91820.1"/>
    <property type="molecule type" value="Genomic_DNA"/>
</dbReference>
<proteinExistence type="predicted"/>
<name>A0A8J3B2V4_9ACTN</name>
<gene>
    <name evidence="2" type="ORF">GCM10010123_22040</name>
</gene>
<evidence type="ECO:0000256" key="1">
    <source>
        <dbReference type="SAM" id="MobiDB-lite"/>
    </source>
</evidence>
<feature type="compositionally biased region" description="Low complexity" evidence="1">
    <location>
        <begin position="519"/>
        <end position="541"/>
    </location>
</feature>
<reference evidence="2" key="2">
    <citation type="submission" date="2020-09" db="EMBL/GenBank/DDBJ databases">
        <authorList>
            <person name="Sun Q."/>
            <person name="Ohkuma M."/>
        </authorList>
    </citation>
    <scope>NUCLEOTIDE SEQUENCE</scope>
    <source>
        <strain evidence="2">JCM 3090</strain>
    </source>
</reference>
<dbReference type="AlphaFoldDB" id="A0A8J3B2V4"/>
<protein>
    <submittedName>
        <fullName evidence="2">Uncharacterized protein</fullName>
    </submittedName>
</protein>
<dbReference type="RefSeq" id="WP_189169997.1">
    <property type="nucleotide sequence ID" value="NZ_BMQB01000004.1"/>
</dbReference>
<evidence type="ECO:0000313" key="3">
    <source>
        <dbReference type="Proteomes" id="UP000649739"/>
    </source>
</evidence>
<accession>A0A8J3B2V4</accession>
<comment type="caution">
    <text evidence="2">The sequence shown here is derived from an EMBL/GenBank/DDBJ whole genome shotgun (WGS) entry which is preliminary data.</text>
</comment>
<dbReference type="Proteomes" id="UP000649739">
    <property type="component" value="Unassembled WGS sequence"/>
</dbReference>
<reference evidence="2" key="1">
    <citation type="journal article" date="2014" name="Int. J. Syst. Evol. Microbiol.">
        <title>Complete genome sequence of Corynebacterium casei LMG S-19264T (=DSM 44701T), isolated from a smear-ripened cheese.</title>
        <authorList>
            <consortium name="US DOE Joint Genome Institute (JGI-PGF)"/>
            <person name="Walter F."/>
            <person name="Albersmeier A."/>
            <person name="Kalinowski J."/>
            <person name="Ruckert C."/>
        </authorList>
    </citation>
    <scope>NUCLEOTIDE SEQUENCE</scope>
    <source>
        <strain evidence="2">JCM 3090</strain>
    </source>
</reference>
<feature type="region of interest" description="Disordered" evidence="1">
    <location>
        <begin position="508"/>
        <end position="541"/>
    </location>
</feature>
<keyword evidence="3" id="KW-1185">Reference proteome</keyword>